<dbReference type="AlphaFoldDB" id="Q1QNQ3"/>
<dbReference type="Proteomes" id="UP000001953">
    <property type="component" value="Chromosome"/>
</dbReference>
<keyword evidence="4" id="KW-1185">Reference proteome</keyword>
<dbReference type="InterPro" id="IPR036641">
    <property type="entry name" value="HPT_dom_sf"/>
</dbReference>
<dbReference type="HOGENOM" id="CLU_155085_0_1_5"/>
<name>Q1QNQ3_NITHX</name>
<dbReference type="EMBL" id="CP000319">
    <property type="protein sequence ID" value="ABE62144.1"/>
    <property type="molecule type" value="Genomic_DNA"/>
</dbReference>
<evidence type="ECO:0000259" key="2">
    <source>
        <dbReference type="Pfam" id="PF01627"/>
    </source>
</evidence>
<dbReference type="Pfam" id="PF01627">
    <property type="entry name" value="Hpt"/>
    <property type="match status" value="1"/>
</dbReference>
<organism evidence="3 4">
    <name type="scientific">Nitrobacter hamburgensis (strain DSM 10229 / NCIMB 13809 / X14)</name>
    <dbReference type="NCBI Taxonomy" id="323097"/>
    <lineage>
        <taxon>Bacteria</taxon>
        <taxon>Pseudomonadati</taxon>
        <taxon>Pseudomonadota</taxon>
        <taxon>Alphaproteobacteria</taxon>
        <taxon>Hyphomicrobiales</taxon>
        <taxon>Nitrobacteraceae</taxon>
        <taxon>Nitrobacter</taxon>
    </lineage>
</organism>
<dbReference type="Gene3D" id="1.20.120.160">
    <property type="entry name" value="HPT domain"/>
    <property type="match status" value="1"/>
</dbReference>
<dbReference type="STRING" id="323097.Nham_1319"/>
<dbReference type="GO" id="GO:0000160">
    <property type="term" value="P:phosphorelay signal transduction system"/>
    <property type="evidence" value="ECO:0007669"/>
    <property type="project" value="UniProtKB-KW"/>
</dbReference>
<feature type="domain" description="HPt" evidence="2">
    <location>
        <begin position="32"/>
        <end position="97"/>
    </location>
</feature>
<dbReference type="eggNOG" id="COG2198">
    <property type="taxonomic scope" value="Bacteria"/>
</dbReference>
<evidence type="ECO:0000313" key="3">
    <source>
        <dbReference type="EMBL" id="ABE62144.1"/>
    </source>
</evidence>
<dbReference type="GO" id="GO:0004672">
    <property type="term" value="F:protein kinase activity"/>
    <property type="evidence" value="ECO:0007669"/>
    <property type="project" value="UniProtKB-ARBA"/>
</dbReference>
<keyword evidence="1" id="KW-0902">Two-component regulatory system</keyword>
<evidence type="ECO:0000256" key="1">
    <source>
        <dbReference type="ARBA" id="ARBA00023012"/>
    </source>
</evidence>
<gene>
    <name evidence="3" type="ordered locus">Nham_1319</name>
</gene>
<sequence length="115" mass="12042">MPSPPLIPDDGPIDFDHLRRMTLGDNSLEREVLAMFAGQAAELAAALAQLSPDAATLAHKLKGSARAIGAVHVAAAAADLETALRNGADPTEPREALNHTISRACKAIDAILRRS</sequence>
<dbReference type="SUPFAM" id="SSF47226">
    <property type="entry name" value="Histidine-containing phosphotransfer domain, HPT domain"/>
    <property type="match status" value="1"/>
</dbReference>
<proteinExistence type="predicted"/>
<reference evidence="3 4" key="1">
    <citation type="submission" date="2006-03" db="EMBL/GenBank/DDBJ databases">
        <title>Complete sequence of chromosome of Nitrobacter hamburgensis X14.</title>
        <authorList>
            <consortium name="US DOE Joint Genome Institute"/>
            <person name="Copeland A."/>
            <person name="Lucas S."/>
            <person name="Lapidus A."/>
            <person name="Barry K."/>
            <person name="Detter J.C."/>
            <person name="Glavina del Rio T."/>
            <person name="Hammon N."/>
            <person name="Israni S."/>
            <person name="Dalin E."/>
            <person name="Tice H."/>
            <person name="Pitluck S."/>
            <person name="Chain P."/>
            <person name="Malfatti S."/>
            <person name="Shin M."/>
            <person name="Vergez L."/>
            <person name="Schmutz J."/>
            <person name="Larimer F."/>
            <person name="Land M."/>
            <person name="Hauser L."/>
            <person name="Kyrpides N."/>
            <person name="Ivanova N."/>
            <person name="Ward B."/>
            <person name="Arp D."/>
            <person name="Klotz M."/>
            <person name="Stein L."/>
            <person name="O'Mullan G."/>
            <person name="Starkenburg S."/>
            <person name="Sayavedra L."/>
            <person name="Poret-Peterson A.T."/>
            <person name="Gentry M.E."/>
            <person name="Bruce D."/>
            <person name="Richardson P."/>
        </authorList>
    </citation>
    <scope>NUCLEOTIDE SEQUENCE [LARGE SCALE GENOMIC DNA]</scope>
    <source>
        <strain evidence="4">DSM 10229 / NCIMB 13809 / X14</strain>
    </source>
</reference>
<protein>
    <submittedName>
        <fullName evidence="3">Hpt protein</fullName>
    </submittedName>
</protein>
<evidence type="ECO:0000313" key="4">
    <source>
        <dbReference type="Proteomes" id="UP000001953"/>
    </source>
</evidence>
<accession>Q1QNQ3</accession>
<dbReference type="InterPro" id="IPR008207">
    <property type="entry name" value="Sig_transdc_His_kin_Hpt_dom"/>
</dbReference>
<dbReference type="KEGG" id="nha:Nham_1319"/>